<gene>
    <name evidence="2" type="ORF">GPA26_10505</name>
</gene>
<dbReference type="RefSeq" id="WP_169206283.1">
    <property type="nucleotide sequence ID" value="NZ_CP059560.1"/>
</dbReference>
<sequence length="76" mass="9091">MSANTQELRELEKRRTLTPGREHGKGAPFCHERDKNPQNLWISLWILRELVAKWLSRQVFSYCDEKLSNNFVVYKQ</sequence>
<evidence type="ECO:0000313" key="2">
    <source>
        <dbReference type="EMBL" id="NMF88901.1"/>
    </source>
</evidence>
<reference evidence="2 3" key="1">
    <citation type="submission" date="2019-12" db="EMBL/GenBank/DDBJ databases">
        <title>Comparative genomics gives insights into the taxonomy of the Azoarcus-Aromatoleum group and reveals separate origins of nif in the plant-associated Azoarcus and non-plant-associated Aromatoleum sub-groups.</title>
        <authorList>
            <person name="Lafos M."/>
            <person name="Maluk M."/>
            <person name="Batista M."/>
            <person name="Junghare M."/>
            <person name="Carmona M."/>
            <person name="Faoro H."/>
            <person name="Cruz L.M."/>
            <person name="Battistoni F."/>
            <person name="De Souza E."/>
            <person name="Pedrosa F."/>
            <person name="Chen W.-M."/>
            <person name="Poole P.S."/>
            <person name="Dixon R.A."/>
            <person name="James E.K."/>
        </authorList>
    </citation>
    <scope>NUCLEOTIDE SEQUENCE [LARGE SCALE GENOMIC DNA]</scope>
    <source>
        <strain evidence="2 3">ToN1</strain>
    </source>
</reference>
<proteinExistence type="predicted"/>
<evidence type="ECO:0000313" key="3">
    <source>
        <dbReference type="Proteomes" id="UP000652074"/>
    </source>
</evidence>
<dbReference type="Proteomes" id="UP000652074">
    <property type="component" value="Unassembled WGS sequence"/>
</dbReference>
<dbReference type="EMBL" id="WTVR01000017">
    <property type="protein sequence ID" value="NMF88901.1"/>
    <property type="molecule type" value="Genomic_DNA"/>
</dbReference>
<protein>
    <submittedName>
        <fullName evidence="2">Uncharacterized protein</fullName>
    </submittedName>
</protein>
<evidence type="ECO:0000256" key="1">
    <source>
        <dbReference type="SAM" id="MobiDB-lite"/>
    </source>
</evidence>
<keyword evidence="3" id="KW-1185">Reference proteome</keyword>
<feature type="region of interest" description="Disordered" evidence="1">
    <location>
        <begin position="1"/>
        <end position="29"/>
    </location>
</feature>
<organism evidence="2 3">
    <name type="scientific">Aromatoleum petrolei</name>
    <dbReference type="NCBI Taxonomy" id="76116"/>
    <lineage>
        <taxon>Bacteria</taxon>
        <taxon>Pseudomonadati</taxon>
        <taxon>Pseudomonadota</taxon>
        <taxon>Betaproteobacteria</taxon>
        <taxon>Rhodocyclales</taxon>
        <taxon>Rhodocyclaceae</taxon>
        <taxon>Aromatoleum</taxon>
    </lineage>
</organism>
<accession>A0ABX1MRE3</accession>
<feature type="compositionally biased region" description="Basic and acidic residues" evidence="1">
    <location>
        <begin position="7"/>
        <end position="29"/>
    </location>
</feature>
<comment type="caution">
    <text evidence="2">The sequence shown here is derived from an EMBL/GenBank/DDBJ whole genome shotgun (WGS) entry which is preliminary data.</text>
</comment>
<name>A0ABX1MRE3_9RHOO</name>